<name>A0A914XRF5_9BILA</name>
<feature type="transmembrane region" description="Helical" evidence="1">
    <location>
        <begin position="91"/>
        <end position="111"/>
    </location>
</feature>
<evidence type="ECO:0000256" key="1">
    <source>
        <dbReference type="SAM" id="Phobius"/>
    </source>
</evidence>
<evidence type="ECO:0000313" key="2">
    <source>
        <dbReference type="Proteomes" id="UP000887566"/>
    </source>
</evidence>
<proteinExistence type="predicted"/>
<keyword evidence="1" id="KW-0472">Membrane</keyword>
<dbReference type="Proteomes" id="UP000887566">
    <property type="component" value="Unplaced"/>
</dbReference>
<protein>
    <submittedName>
        <fullName evidence="3">Uncharacterized protein</fullName>
    </submittedName>
</protein>
<organism evidence="2 3">
    <name type="scientific">Plectus sambesii</name>
    <dbReference type="NCBI Taxonomy" id="2011161"/>
    <lineage>
        <taxon>Eukaryota</taxon>
        <taxon>Metazoa</taxon>
        <taxon>Ecdysozoa</taxon>
        <taxon>Nematoda</taxon>
        <taxon>Chromadorea</taxon>
        <taxon>Plectida</taxon>
        <taxon>Plectina</taxon>
        <taxon>Plectoidea</taxon>
        <taxon>Plectidae</taxon>
        <taxon>Plectus</taxon>
    </lineage>
</organism>
<keyword evidence="1" id="KW-1133">Transmembrane helix</keyword>
<sequence>MLSTVATSYFYHKLQKFVTANLKRVDANRVVKKDAIRTKQEDRQESDTRAVMKMVKLATLLPLVLQSGVYVLNGFQWFIPEDLLPMWGRRLLSVSFVIVPMCVPWVSLLILGPYKRELKRRFSATLGRRHTVTTVASAM</sequence>
<evidence type="ECO:0000313" key="3">
    <source>
        <dbReference type="WBParaSite" id="PSAMB.scaffold992size37555.g10250.t1"/>
    </source>
</evidence>
<feature type="transmembrane region" description="Helical" evidence="1">
    <location>
        <begin position="57"/>
        <end position="79"/>
    </location>
</feature>
<dbReference type="WBParaSite" id="PSAMB.scaffold992size37555.g10250.t1">
    <property type="protein sequence ID" value="PSAMB.scaffold992size37555.g10250.t1"/>
    <property type="gene ID" value="PSAMB.scaffold992size37555.g10250"/>
</dbReference>
<reference evidence="3" key="1">
    <citation type="submission" date="2022-11" db="UniProtKB">
        <authorList>
            <consortium name="WormBaseParasite"/>
        </authorList>
    </citation>
    <scope>IDENTIFICATION</scope>
</reference>
<keyword evidence="1" id="KW-0812">Transmembrane</keyword>
<dbReference type="AlphaFoldDB" id="A0A914XRF5"/>
<accession>A0A914XRF5</accession>
<keyword evidence="2" id="KW-1185">Reference proteome</keyword>